<dbReference type="CDD" id="cd12717">
    <property type="entry name" value="RRM_ETP1"/>
    <property type="match status" value="1"/>
</dbReference>
<sequence length="1016" mass="111908">MQIFVKTLTGKTITLEVESSDTIDNVKSKIQDKEGIPPDQQRLIFAGKQLEDGRTLSDYNIQKESTLHLVLRLRGGMQIFVKTLTGKTITLEVESSDTIDNVKSKIQDKEGIPPDQQRLIFAGKQLEDGRTLSDYNIQKESTLHLVLRLRGGMQIFVKTLTGKTITLEVESSDTIDNVKSKIQDKEGIPPDQQRLIFAGKQLEDGRTLSDYNIQKESTLHLVLRLRGGMQIFVKTLTGKTITLEVESSDTIDNVKSKIQDKEGIPPDQQRLIFAGKQLEDGRTLSDYNIQKESTLHLVLRLRGGHLSDAPSSQGSSLALQSAWEALQPFQQRSRPSPSNCPSPAGDNQTPQNPGHTLAYRHKPISTLSTPPRTIPSASTSHDSNASCTGSSPSTTPLEDDKRFGAVSIECIDMVTPKHPPKRTSKRGSAPSTEPENLVAAGIGTDILGGLHTKGRYIPLDYELADSIWGVVHLYRDSQETPYLGNDDEYPAYLKGSSAAARQPGEQQATLRQSLTGAAGGKQSGTKGLAEYPFPETSSSSAQSPDEDCTTLCILAVPSYLSPPDFLGFIGQKTMDDVSHFRMIRTARANRYMVLMKFRSGRKAKEWQKEWNGHVFNSIEPETCHVVFVKTVEIQVVDAGTPSAENGAVSNLSTPSRPPVSSTGQATLTGKPLAPPTPALIELPTCPVCLERMDETTGLLTINCQHVFHCTCLQKWKGSGCPVCRYTPDDYRKSNASLKPDEEPQECSVCHSEENLWACLICGTIGCGRYDNAHAFAHWKETAHAFSMDLTSQRVWDYVGDAYVHRIIQNKTDGKLLELPAADYSALDPPDWGDAVPREKLENMSIEYTHLLTSQLESQRAYFEEVVERAVDKASQASAAAAVAEVNASSATSRLEELQDKYDVMTIETLPSLEHDRARAEKRAEKFEALARSFEKGFQEEKAMNRNMMLRLEGLAKEVDGLKAANADLAEQNRDLTFFISGTQRLQGQGEDVEQGTVSVPEPSAASKKKKKGKGKK</sequence>
<evidence type="ECO:0000256" key="1">
    <source>
        <dbReference type="ARBA" id="ARBA00004123"/>
    </source>
</evidence>
<dbReference type="FunFam" id="3.10.20.90:FF:000004">
    <property type="entry name" value="Polyubiquitin Ubiquitin"/>
    <property type="match status" value="4"/>
</dbReference>
<dbReference type="Pfam" id="PF02148">
    <property type="entry name" value="zf-UBP"/>
    <property type="match status" value="1"/>
</dbReference>
<evidence type="ECO:0000256" key="5">
    <source>
        <dbReference type="ARBA" id="ARBA00022499"/>
    </source>
</evidence>
<evidence type="ECO:0000259" key="11">
    <source>
        <dbReference type="PROSITE" id="PS50053"/>
    </source>
</evidence>
<dbReference type="PRINTS" id="PR00348">
    <property type="entry name" value="UBIQUITIN"/>
</dbReference>
<dbReference type="PROSITE" id="PS00299">
    <property type="entry name" value="UBIQUITIN_1"/>
    <property type="match status" value="4"/>
</dbReference>
<accession>A0A9W4HA53</accession>
<dbReference type="PROSITE" id="PS50089">
    <property type="entry name" value="ZF_RING_2"/>
    <property type="match status" value="1"/>
</dbReference>
<feature type="coiled-coil region" evidence="9">
    <location>
        <begin position="880"/>
        <end position="971"/>
    </location>
</feature>
<dbReference type="GO" id="GO:0005737">
    <property type="term" value="C:cytoplasm"/>
    <property type="evidence" value="ECO:0007669"/>
    <property type="project" value="UniProtKB-SubCell"/>
</dbReference>
<dbReference type="EMBL" id="CAJVNV010000010">
    <property type="protein sequence ID" value="CAG7944999.1"/>
    <property type="molecule type" value="Genomic_DNA"/>
</dbReference>
<gene>
    <name evidence="14" type="ORF">PNAL_LOCUS308</name>
</gene>
<evidence type="ECO:0000256" key="9">
    <source>
        <dbReference type="SAM" id="Coils"/>
    </source>
</evidence>
<keyword evidence="8" id="KW-0863">Zinc-finger</keyword>
<feature type="region of interest" description="Disordered" evidence="10">
    <location>
        <begin position="328"/>
        <end position="400"/>
    </location>
</feature>
<reference evidence="14" key="1">
    <citation type="submission" date="2021-07" db="EMBL/GenBank/DDBJ databases">
        <authorList>
            <person name="Branca A.L. A."/>
        </authorList>
    </citation>
    <scope>NUCLEOTIDE SEQUENCE</scope>
</reference>
<evidence type="ECO:0000256" key="2">
    <source>
        <dbReference type="ARBA" id="ARBA00004496"/>
    </source>
</evidence>
<evidence type="ECO:0000259" key="12">
    <source>
        <dbReference type="PROSITE" id="PS50089"/>
    </source>
</evidence>
<feature type="region of interest" description="Disordered" evidence="10">
    <location>
        <begin position="986"/>
        <end position="1016"/>
    </location>
</feature>
<dbReference type="InterPro" id="IPR019954">
    <property type="entry name" value="Ubiquitin_CS"/>
</dbReference>
<feature type="region of interest" description="Disordered" evidence="10">
    <location>
        <begin position="642"/>
        <end position="673"/>
    </location>
</feature>
<evidence type="ECO:0000256" key="3">
    <source>
        <dbReference type="ARBA" id="ARBA00008430"/>
    </source>
</evidence>
<comment type="subcellular location">
    <subcellularLocation>
        <location evidence="2">Cytoplasm</location>
    </subcellularLocation>
    <subcellularLocation>
        <location evidence="1">Nucleus</location>
    </subcellularLocation>
</comment>
<evidence type="ECO:0000313" key="14">
    <source>
        <dbReference type="EMBL" id="CAG7944999.1"/>
    </source>
</evidence>
<dbReference type="SMART" id="SM00184">
    <property type="entry name" value="RING"/>
    <property type="match status" value="1"/>
</dbReference>
<comment type="similarity">
    <text evidence="3">Belongs to the ubiquitin family.</text>
</comment>
<feature type="region of interest" description="Disordered" evidence="10">
    <location>
        <begin position="413"/>
        <end position="435"/>
    </location>
</feature>
<dbReference type="OrthoDB" id="273556at2759"/>
<feature type="domain" description="RING-type" evidence="12">
    <location>
        <begin position="685"/>
        <end position="724"/>
    </location>
</feature>
<dbReference type="Gene3D" id="3.10.20.90">
    <property type="entry name" value="Phosphatidylinositol 3-kinase Catalytic Subunit, Chain A, domain 1"/>
    <property type="match status" value="4"/>
</dbReference>
<keyword evidence="9" id="KW-0175">Coiled coil</keyword>
<dbReference type="InterPro" id="IPR011422">
    <property type="entry name" value="BRAP2/ETP1_RRM"/>
</dbReference>
<feature type="domain" description="Ubiquitin-like" evidence="11">
    <location>
        <begin position="1"/>
        <end position="76"/>
    </location>
</feature>
<dbReference type="PANTHER" id="PTHR10666">
    <property type="entry name" value="UBIQUITIN"/>
    <property type="match status" value="1"/>
</dbReference>
<dbReference type="InterPro" id="IPR000626">
    <property type="entry name" value="Ubiquitin-like_dom"/>
</dbReference>
<dbReference type="SUPFAM" id="SSF57850">
    <property type="entry name" value="RING/U-box"/>
    <property type="match status" value="2"/>
</dbReference>
<feature type="domain" description="Ubiquitin-like" evidence="11">
    <location>
        <begin position="77"/>
        <end position="152"/>
    </location>
</feature>
<dbReference type="InterPro" id="IPR001841">
    <property type="entry name" value="Znf_RING"/>
</dbReference>
<organism evidence="14 15">
    <name type="scientific">Penicillium nalgiovense</name>
    <dbReference type="NCBI Taxonomy" id="60175"/>
    <lineage>
        <taxon>Eukaryota</taxon>
        <taxon>Fungi</taxon>
        <taxon>Dikarya</taxon>
        <taxon>Ascomycota</taxon>
        <taxon>Pezizomycotina</taxon>
        <taxon>Eurotiomycetes</taxon>
        <taxon>Eurotiomycetidae</taxon>
        <taxon>Eurotiales</taxon>
        <taxon>Aspergillaceae</taxon>
        <taxon>Penicillium</taxon>
    </lineage>
</organism>
<evidence type="ECO:0000256" key="7">
    <source>
        <dbReference type="ARBA" id="ARBA00023242"/>
    </source>
</evidence>
<protein>
    <submittedName>
        <fullName evidence="14">Uncharacterized protein</fullName>
    </submittedName>
</protein>
<dbReference type="InterPro" id="IPR050158">
    <property type="entry name" value="Ubiquitin_ubiquitin-like"/>
</dbReference>
<feature type="compositionally biased region" description="Basic residues" evidence="10">
    <location>
        <begin position="1006"/>
        <end position="1016"/>
    </location>
</feature>
<dbReference type="Pfam" id="PF00240">
    <property type="entry name" value="ubiquitin"/>
    <property type="match status" value="4"/>
</dbReference>
<dbReference type="AlphaFoldDB" id="A0A9W4HA53"/>
<evidence type="ECO:0000256" key="8">
    <source>
        <dbReference type="PROSITE-ProRule" id="PRU00502"/>
    </source>
</evidence>
<feature type="region of interest" description="Disordered" evidence="10">
    <location>
        <begin position="515"/>
        <end position="545"/>
    </location>
</feature>
<dbReference type="GO" id="GO:0005634">
    <property type="term" value="C:nucleus"/>
    <property type="evidence" value="ECO:0007669"/>
    <property type="project" value="UniProtKB-SubCell"/>
</dbReference>
<evidence type="ECO:0000256" key="6">
    <source>
        <dbReference type="ARBA" id="ARBA00022843"/>
    </source>
</evidence>
<keyword evidence="8" id="KW-0862">Zinc</keyword>
<dbReference type="Proteomes" id="UP001153461">
    <property type="component" value="Unassembled WGS sequence"/>
</dbReference>
<dbReference type="InterPro" id="IPR047243">
    <property type="entry name" value="RING-H2_BRAP2"/>
</dbReference>
<dbReference type="CDD" id="cd01803">
    <property type="entry name" value="Ubl_ubiquitin"/>
    <property type="match status" value="4"/>
</dbReference>
<dbReference type="InterPro" id="IPR013083">
    <property type="entry name" value="Znf_RING/FYVE/PHD"/>
</dbReference>
<comment type="caution">
    <text evidence="14">The sequence shown here is derived from an EMBL/GenBank/DDBJ whole genome shotgun (WGS) entry which is preliminary data.</text>
</comment>
<evidence type="ECO:0000256" key="10">
    <source>
        <dbReference type="SAM" id="MobiDB-lite"/>
    </source>
</evidence>
<keyword evidence="6" id="KW-0832">Ubl conjugation</keyword>
<evidence type="ECO:0000256" key="4">
    <source>
        <dbReference type="ARBA" id="ARBA00022490"/>
    </source>
</evidence>
<dbReference type="CDD" id="cd16457">
    <property type="entry name" value="RING-H2_BRAP2"/>
    <property type="match status" value="1"/>
</dbReference>
<keyword evidence="8" id="KW-0479">Metal-binding</keyword>
<dbReference type="GO" id="GO:0008270">
    <property type="term" value="F:zinc ion binding"/>
    <property type="evidence" value="ECO:0007669"/>
    <property type="project" value="UniProtKB-KW"/>
</dbReference>
<feature type="domain" description="UBP-type" evidence="13">
    <location>
        <begin position="718"/>
        <end position="822"/>
    </location>
</feature>
<dbReference type="InterPro" id="IPR029071">
    <property type="entry name" value="Ubiquitin-like_domsf"/>
</dbReference>
<feature type="compositionally biased region" description="Polar residues" evidence="10">
    <location>
        <begin position="345"/>
        <end position="354"/>
    </location>
</feature>
<dbReference type="InterPro" id="IPR019956">
    <property type="entry name" value="Ubiquitin_dom"/>
</dbReference>
<dbReference type="SUPFAM" id="SSF54236">
    <property type="entry name" value="Ubiquitin-like"/>
    <property type="match status" value="4"/>
</dbReference>
<evidence type="ECO:0000313" key="15">
    <source>
        <dbReference type="Proteomes" id="UP001153461"/>
    </source>
</evidence>
<dbReference type="Pfam" id="PF07576">
    <property type="entry name" value="BRAP2"/>
    <property type="match status" value="1"/>
</dbReference>
<feature type="compositionally biased region" description="Low complexity" evidence="10">
    <location>
        <begin position="332"/>
        <end position="343"/>
    </location>
</feature>
<evidence type="ECO:0000259" key="13">
    <source>
        <dbReference type="PROSITE" id="PS50271"/>
    </source>
</evidence>
<keyword evidence="7" id="KW-0539">Nucleus</keyword>
<dbReference type="Gene3D" id="3.30.40.10">
    <property type="entry name" value="Zinc/RING finger domain, C3HC4 (zinc finger)"/>
    <property type="match status" value="2"/>
</dbReference>
<proteinExistence type="inferred from homology"/>
<dbReference type="SMART" id="SM00290">
    <property type="entry name" value="ZnF_UBP"/>
    <property type="match status" value="1"/>
</dbReference>
<keyword evidence="4" id="KW-0963">Cytoplasm</keyword>
<feature type="domain" description="Ubiquitin-like" evidence="11">
    <location>
        <begin position="229"/>
        <end position="304"/>
    </location>
</feature>
<dbReference type="PROSITE" id="PS50271">
    <property type="entry name" value="ZF_UBP"/>
    <property type="match status" value="1"/>
</dbReference>
<feature type="domain" description="Ubiquitin-like" evidence="11">
    <location>
        <begin position="153"/>
        <end position="228"/>
    </location>
</feature>
<dbReference type="SMART" id="SM00213">
    <property type="entry name" value="UBQ"/>
    <property type="match status" value="4"/>
</dbReference>
<dbReference type="InterPro" id="IPR001607">
    <property type="entry name" value="Znf_UBP"/>
</dbReference>
<feature type="compositionally biased region" description="Polar residues" evidence="10">
    <location>
        <begin position="647"/>
        <end position="667"/>
    </location>
</feature>
<name>A0A9W4HA53_PENNA</name>
<dbReference type="Pfam" id="PF13639">
    <property type="entry name" value="zf-RING_2"/>
    <property type="match status" value="1"/>
</dbReference>
<dbReference type="PROSITE" id="PS50053">
    <property type="entry name" value="UBIQUITIN_2"/>
    <property type="match status" value="4"/>
</dbReference>
<feature type="compositionally biased region" description="Polar residues" evidence="10">
    <location>
        <begin position="365"/>
        <end position="396"/>
    </location>
</feature>
<keyword evidence="5" id="KW-1017">Isopeptide bond</keyword>
<dbReference type="InterPro" id="IPR034931">
    <property type="entry name" value="ETP1_RRM"/>
</dbReference>